<dbReference type="EMBL" id="CP003155">
    <property type="protein sequence ID" value="AEV29051.1"/>
    <property type="molecule type" value="Genomic_DNA"/>
</dbReference>
<sequence>MKKKDSIPYSSEAEVESIGTAVMEASEPATQAKELPHVSGVYLMRDKDDAIIYVGKAKDLRKRVTSYFLANRNAKTAALVKKIVRIEHIITGNEYEALILENNLIKKYSPHYNISLKDGKSYPMIRITAEPFPKVFKTRRIINDGSSYYGPFPDAGKLEMCLDLIKKLFPLRRCSIPLKKREKPCLYYHIGLCSGPCASMVSEEEYRKSITAVKNMLEGHNEQLVKDLTKDMQEASKALRFEDAATKRDLLNAIKVISTEQQVEDFVQESRDYAAIEMRGPLCTISLMQMRDGRLIGRALYRAETLGDETETLLNFLVQYYADGLKLPQFLYVSHEIDVELIRRYFVEQLKGRLEVSVPLEGKHFRILRMASENASRDVEKRLKSRDNTPALELLAKFLDLESPPSLIEGFDIAQLSGKYTVASLISFRDGNPDKPNYRRYNMRTLGGKIDDYEAMREAVARRYTKILNENLERPDLLVIDGGKGQVNAVREVLDDLSLFDIPVVGLAKDVEEIVFDDGRESLLLPEHSEALRLLIAVRDECHRFATSANQAMRSHEASFKLLESVEGIGKTRSQALMKTFGSMEEMLKKTDKELAQEAHIPLVVAQRILKTLTL</sequence>
<dbReference type="GO" id="GO:0009381">
    <property type="term" value="F:excinuclease ABC activity"/>
    <property type="evidence" value="ECO:0007669"/>
    <property type="project" value="UniProtKB-UniRule"/>
</dbReference>
<dbReference type="STRING" id="158190.SpiGrapes_1235"/>
<dbReference type="GO" id="GO:0003677">
    <property type="term" value="F:DNA binding"/>
    <property type="evidence" value="ECO:0007669"/>
    <property type="project" value="UniProtKB-UniRule"/>
</dbReference>
<dbReference type="FunFam" id="3.40.1440.10:FF:000001">
    <property type="entry name" value="UvrABC system protein C"/>
    <property type="match status" value="1"/>
</dbReference>
<protein>
    <recommendedName>
        <fullName evidence="7">UvrABC system protein C</fullName>
        <shortName evidence="7">Protein UvrC</shortName>
    </recommendedName>
    <alternativeName>
        <fullName evidence="7">Excinuclease ABC subunit C</fullName>
    </alternativeName>
</protein>
<dbReference type="PROSITE" id="PS50151">
    <property type="entry name" value="UVR"/>
    <property type="match status" value="1"/>
</dbReference>
<dbReference type="OrthoDB" id="9804933at2"/>
<keyword evidence="2 7" id="KW-0227">DNA damage</keyword>
<dbReference type="InterPro" id="IPR035901">
    <property type="entry name" value="GIY-YIG_endonuc_sf"/>
</dbReference>
<dbReference type="GO" id="GO:0009432">
    <property type="term" value="P:SOS response"/>
    <property type="evidence" value="ECO:0007669"/>
    <property type="project" value="UniProtKB-UniRule"/>
</dbReference>
<dbReference type="InterPro" id="IPR001943">
    <property type="entry name" value="UVR_dom"/>
</dbReference>
<feature type="domain" description="GIY-YIG" evidence="9">
    <location>
        <begin position="37"/>
        <end position="114"/>
    </location>
</feature>
<dbReference type="GO" id="GO:0009380">
    <property type="term" value="C:excinuclease repair complex"/>
    <property type="evidence" value="ECO:0007669"/>
    <property type="project" value="InterPro"/>
</dbReference>
<dbReference type="InterPro" id="IPR047296">
    <property type="entry name" value="GIY-YIG_UvrC_Cho"/>
</dbReference>
<dbReference type="SUPFAM" id="SSF46600">
    <property type="entry name" value="C-terminal UvrC-binding domain of UvrB"/>
    <property type="match status" value="1"/>
</dbReference>
<dbReference type="PANTHER" id="PTHR30562">
    <property type="entry name" value="UVRC/OXIDOREDUCTASE"/>
    <property type="match status" value="1"/>
</dbReference>
<accession>G8QT84</accession>
<dbReference type="GO" id="GO:0006289">
    <property type="term" value="P:nucleotide-excision repair"/>
    <property type="evidence" value="ECO:0007669"/>
    <property type="project" value="UniProtKB-UniRule"/>
</dbReference>
<dbReference type="NCBIfam" id="TIGR00194">
    <property type="entry name" value="uvrC"/>
    <property type="match status" value="1"/>
</dbReference>
<evidence type="ECO:0000313" key="12">
    <source>
        <dbReference type="Proteomes" id="UP000005632"/>
    </source>
</evidence>
<proteinExistence type="inferred from homology"/>
<dbReference type="InterPro" id="IPR036876">
    <property type="entry name" value="UVR_dom_sf"/>
</dbReference>
<dbReference type="PROSITE" id="PS50165">
    <property type="entry name" value="UVRC"/>
    <property type="match status" value="1"/>
</dbReference>
<feature type="domain" description="UVR" evidence="8">
    <location>
        <begin position="222"/>
        <end position="257"/>
    </location>
</feature>
<evidence type="ECO:0000259" key="8">
    <source>
        <dbReference type="PROSITE" id="PS50151"/>
    </source>
</evidence>
<dbReference type="KEGG" id="sgp:SpiGrapes_1235"/>
<evidence type="ECO:0000313" key="11">
    <source>
        <dbReference type="EMBL" id="AEV29051.1"/>
    </source>
</evidence>
<dbReference type="PANTHER" id="PTHR30562:SF1">
    <property type="entry name" value="UVRABC SYSTEM PROTEIN C"/>
    <property type="match status" value="1"/>
</dbReference>
<dbReference type="AlphaFoldDB" id="G8QT84"/>
<dbReference type="SUPFAM" id="SSF47781">
    <property type="entry name" value="RuvA domain 2-like"/>
    <property type="match status" value="1"/>
</dbReference>
<dbReference type="InterPro" id="IPR010994">
    <property type="entry name" value="RuvA_2-like"/>
</dbReference>
<dbReference type="Pfam" id="PF01541">
    <property type="entry name" value="GIY-YIG"/>
    <property type="match status" value="1"/>
</dbReference>
<dbReference type="Pfam" id="PF02151">
    <property type="entry name" value="UVR"/>
    <property type="match status" value="1"/>
</dbReference>
<dbReference type="HAMAP" id="MF_00203">
    <property type="entry name" value="UvrC"/>
    <property type="match status" value="1"/>
</dbReference>
<comment type="similarity">
    <text evidence="7">Belongs to the UvrC family.</text>
</comment>
<comment type="subcellular location">
    <subcellularLocation>
        <location evidence="7">Cytoplasm</location>
    </subcellularLocation>
</comment>
<dbReference type="SMART" id="SM00465">
    <property type="entry name" value="GIYc"/>
    <property type="match status" value="1"/>
</dbReference>
<dbReference type="Pfam" id="PF22920">
    <property type="entry name" value="UvrC_RNaseH"/>
    <property type="match status" value="1"/>
</dbReference>
<evidence type="ECO:0000256" key="3">
    <source>
        <dbReference type="ARBA" id="ARBA00022769"/>
    </source>
</evidence>
<evidence type="ECO:0000259" key="9">
    <source>
        <dbReference type="PROSITE" id="PS50164"/>
    </source>
</evidence>
<dbReference type="Gene3D" id="1.10.150.20">
    <property type="entry name" value="5' to 3' exonuclease, C-terminal subdomain"/>
    <property type="match status" value="1"/>
</dbReference>
<gene>
    <name evidence="7" type="primary">uvrC</name>
    <name evidence="11" type="ordered locus">SpiGrapes_1235</name>
</gene>
<keyword evidence="5 7" id="KW-0234">DNA repair</keyword>
<dbReference type="CDD" id="cd10434">
    <property type="entry name" value="GIY-YIG_UvrC_Cho"/>
    <property type="match status" value="1"/>
</dbReference>
<dbReference type="Pfam" id="PF08459">
    <property type="entry name" value="UvrC_RNaseH_dom"/>
    <property type="match status" value="1"/>
</dbReference>
<dbReference type="eggNOG" id="COG0322">
    <property type="taxonomic scope" value="Bacteria"/>
</dbReference>
<evidence type="ECO:0000256" key="7">
    <source>
        <dbReference type="HAMAP-Rule" id="MF_00203"/>
    </source>
</evidence>
<keyword evidence="12" id="KW-1185">Reference proteome</keyword>
<dbReference type="Proteomes" id="UP000005632">
    <property type="component" value="Chromosome"/>
</dbReference>
<keyword evidence="4 7" id="KW-0267">Excision nuclease</keyword>
<evidence type="ECO:0000256" key="6">
    <source>
        <dbReference type="ARBA" id="ARBA00023236"/>
    </source>
</evidence>
<dbReference type="Gene3D" id="3.40.1440.10">
    <property type="entry name" value="GIY-YIG endonuclease"/>
    <property type="match status" value="1"/>
</dbReference>
<evidence type="ECO:0000256" key="1">
    <source>
        <dbReference type="ARBA" id="ARBA00022490"/>
    </source>
</evidence>
<dbReference type="InterPro" id="IPR050066">
    <property type="entry name" value="UvrABC_protein_C"/>
</dbReference>
<comment type="function">
    <text evidence="7">The UvrABC repair system catalyzes the recognition and processing of DNA lesions. UvrC both incises the 5' and 3' sides of the lesion. The N-terminal half is responsible for the 3' incision and the C-terminal half is responsible for the 5' incision.</text>
</comment>
<dbReference type="Gene3D" id="3.30.420.340">
    <property type="entry name" value="UvrC, RNAse H endonuclease domain"/>
    <property type="match status" value="1"/>
</dbReference>
<dbReference type="PROSITE" id="PS50164">
    <property type="entry name" value="GIY_YIG"/>
    <property type="match status" value="1"/>
</dbReference>
<organism evidence="11 12">
    <name type="scientific">Sphaerochaeta pleomorpha (strain ATCC BAA-1885 / DSM 22778 / Grapes)</name>
    <dbReference type="NCBI Taxonomy" id="158190"/>
    <lineage>
        <taxon>Bacteria</taxon>
        <taxon>Pseudomonadati</taxon>
        <taxon>Spirochaetota</taxon>
        <taxon>Spirochaetia</taxon>
        <taxon>Spirochaetales</taxon>
        <taxon>Sphaerochaetaceae</taxon>
        <taxon>Sphaerochaeta</taxon>
    </lineage>
</organism>
<keyword evidence="6 7" id="KW-0742">SOS response</keyword>
<dbReference type="InterPro" id="IPR004791">
    <property type="entry name" value="UvrC"/>
</dbReference>
<evidence type="ECO:0000256" key="2">
    <source>
        <dbReference type="ARBA" id="ARBA00022763"/>
    </source>
</evidence>
<comment type="subunit">
    <text evidence="7">Interacts with UvrB in an incision complex.</text>
</comment>
<reference evidence="11 12" key="1">
    <citation type="submission" date="2011-11" db="EMBL/GenBank/DDBJ databases">
        <title>Complete sequence of Spirochaeta sp. grapes.</title>
        <authorList>
            <consortium name="US DOE Joint Genome Institute"/>
            <person name="Lucas S."/>
            <person name="Han J."/>
            <person name="Lapidus A."/>
            <person name="Cheng J.-F."/>
            <person name="Goodwin L."/>
            <person name="Pitluck S."/>
            <person name="Peters L."/>
            <person name="Ovchinnikova G."/>
            <person name="Munk A.C."/>
            <person name="Detter J.C."/>
            <person name="Han C."/>
            <person name="Tapia R."/>
            <person name="Land M."/>
            <person name="Hauser L."/>
            <person name="Kyrpides N."/>
            <person name="Ivanova N."/>
            <person name="Pagani I."/>
            <person name="Ritalahtilisa K."/>
            <person name="Loeffler F."/>
            <person name="Woyke T."/>
        </authorList>
    </citation>
    <scope>NUCLEOTIDE SEQUENCE [LARGE SCALE GENOMIC DNA]</scope>
    <source>
        <strain evidence="12">ATCC BAA-1885 / DSM 22778 / Grapes</strain>
    </source>
</reference>
<dbReference type="InterPro" id="IPR038476">
    <property type="entry name" value="UvrC_RNase_H_dom_sf"/>
</dbReference>
<dbReference type="GO" id="GO:0005737">
    <property type="term" value="C:cytoplasm"/>
    <property type="evidence" value="ECO:0007669"/>
    <property type="project" value="UniProtKB-SubCell"/>
</dbReference>
<dbReference type="SUPFAM" id="SSF82771">
    <property type="entry name" value="GIY-YIG endonuclease"/>
    <property type="match status" value="1"/>
</dbReference>
<keyword evidence="1 7" id="KW-0963">Cytoplasm</keyword>
<dbReference type="HOGENOM" id="CLU_014841_3_2_12"/>
<feature type="domain" description="UvrC family homology region profile" evidence="10">
    <location>
        <begin position="285"/>
        <end position="494"/>
    </location>
</feature>
<keyword evidence="3 7" id="KW-0228">DNA excision</keyword>
<dbReference type="RefSeq" id="WP_014269900.1">
    <property type="nucleotide sequence ID" value="NC_016633.1"/>
</dbReference>
<dbReference type="Gene3D" id="4.10.860.10">
    <property type="entry name" value="UVR domain"/>
    <property type="match status" value="1"/>
</dbReference>
<evidence type="ECO:0000256" key="4">
    <source>
        <dbReference type="ARBA" id="ARBA00022881"/>
    </source>
</evidence>
<name>G8QT84_SPHPG</name>
<evidence type="ECO:0000259" key="10">
    <source>
        <dbReference type="PROSITE" id="PS50165"/>
    </source>
</evidence>
<dbReference type="InterPro" id="IPR000305">
    <property type="entry name" value="GIY-YIG_endonuc"/>
</dbReference>
<dbReference type="InterPro" id="IPR001162">
    <property type="entry name" value="UvrC_RNase_H_dom"/>
</dbReference>
<evidence type="ECO:0000256" key="5">
    <source>
        <dbReference type="ARBA" id="ARBA00023204"/>
    </source>
</evidence>